<dbReference type="CDD" id="cd00093">
    <property type="entry name" value="HTH_XRE"/>
    <property type="match status" value="1"/>
</dbReference>
<dbReference type="GO" id="GO:0003677">
    <property type="term" value="F:DNA binding"/>
    <property type="evidence" value="ECO:0007669"/>
    <property type="project" value="InterPro"/>
</dbReference>
<dbReference type="AlphaFoldDB" id="A0A8J4H159"/>
<evidence type="ECO:0000259" key="1">
    <source>
        <dbReference type="PROSITE" id="PS50943"/>
    </source>
</evidence>
<dbReference type="Proteomes" id="UP000677918">
    <property type="component" value="Unassembled WGS sequence"/>
</dbReference>
<accession>A0A8J4H159</accession>
<keyword evidence="3" id="KW-1185">Reference proteome</keyword>
<name>A0A8J4H159_9BACL</name>
<evidence type="ECO:0000313" key="3">
    <source>
        <dbReference type="Proteomes" id="UP000677918"/>
    </source>
</evidence>
<evidence type="ECO:0000313" key="2">
    <source>
        <dbReference type="EMBL" id="GIQ69013.1"/>
    </source>
</evidence>
<organism evidence="2 3">
    <name type="scientific">Xylanibacillus composti</name>
    <dbReference type="NCBI Taxonomy" id="1572762"/>
    <lineage>
        <taxon>Bacteria</taxon>
        <taxon>Bacillati</taxon>
        <taxon>Bacillota</taxon>
        <taxon>Bacilli</taxon>
        <taxon>Bacillales</taxon>
        <taxon>Paenibacillaceae</taxon>
        <taxon>Xylanibacillus</taxon>
    </lineage>
</organism>
<proteinExistence type="predicted"/>
<comment type="caution">
    <text evidence="2">The sequence shown here is derived from an EMBL/GenBank/DDBJ whole genome shotgun (WGS) entry which is preliminary data.</text>
</comment>
<dbReference type="PROSITE" id="PS50943">
    <property type="entry name" value="HTH_CROC1"/>
    <property type="match status" value="1"/>
</dbReference>
<sequence length="94" mass="10957">MMKYDVEAFIDQMNARKDVLIFLDEAPLSKKLRIKRAADEFTLTELSEILSISAGALSDYEHGKKISSRHIGIIEDYLYSQWYEDKVLVDRIEQ</sequence>
<feature type="domain" description="HTH cro/C1-type" evidence="1">
    <location>
        <begin position="32"/>
        <end position="78"/>
    </location>
</feature>
<dbReference type="SUPFAM" id="SSF47413">
    <property type="entry name" value="lambda repressor-like DNA-binding domains"/>
    <property type="match status" value="1"/>
</dbReference>
<gene>
    <name evidence="2" type="ORF">XYCOK13_18370</name>
</gene>
<reference evidence="2" key="1">
    <citation type="submission" date="2021-04" db="EMBL/GenBank/DDBJ databases">
        <title>Draft genome sequence of Xylanibacillus composti strain K13.</title>
        <authorList>
            <person name="Uke A."/>
            <person name="Chhe C."/>
            <person name="Baramee S."/>
            <person name="Kosugi A."/>
        </authorList>
    </citation>
    <scope>NUCLEOTIDE SEQUENCE</scope>
    <source>
        <strain evidence="2">K13</strain>
    </source>
</reference>
<dbReference type="InterPro" id="IPR010982">
    <property type="entry name" value="Lambda_DNA-bd_dom_sf"/>
</dbReference>
<protein>
    <recommendedName>
        <fullName evidence="1">HTH cro/C1-type domain-containing protein</fullName>
    </recommendedName>
</protein>
<dbReference type="EMBL" id="BOVK01000022">
    <property type="protein sequence ID" value="GIQ69013.1"/>
    <property type="molecule type" value="Genomic_DNA"/>
</dbReference>
<dbReference type="RefSeq" id="WP_213411821.1">
    <property type="nucleotide sequence ID" value="NZ_BOVK01000022.1"/>
</dbReference>
<dbReference type="InterPro" id="IPR001387">
    <property type="entry name" value="Cro/C1-type_HTH"/>
</dbReference>